<gene>
    <name evidence="1" type="ORF">IHE45_18G049200</name>
</gene>
<dbReference type="EMBL" id="CM037028">
    <property type="protein sequence ID" value="KAH7655989.1"/>
    <property type="molecule type" value="Genomic_DNA"/>
</dbReference>
<organism evidence="1 2">
    <name type="scientific">Dioscorea alata</name>
    <name type="common">Purple yam</name>
    <dbReference type="NCBI Taxonomy" id="55571"/>
    <lineage>
        <taxon>Eukaryota</taxon>
        <taxon>Viridiplantae</taxon>
        <taxon>Streptophyta</taxon>
        <taxon>Embryophyta</taxon>
        <taxon>Tracheophyta</taxon>
        <taxon>Spermatophyta</taxon>
        <taxon>Magnoliopsida</taxon>
        <taxon>Liliopsida</taxon>
        <taxon>Dioscoreales</taxon>
        <taxon>Dioscoreaceae</taxon>
        <taxon>Dioscorea</taxon>
    </lineage>
</organism>
<sequence>MVKFSLQAVFELQQNDSLSTHECVGAHQS</sequence>
<proteinExistence type="predicted"/>
<evidence type="ECO:0000313" key="1">
    <source>
        <dbReference type="EMBL" id="KAH7655989.1"/>
    </source>
</evidence>
<protein>
    <submittedName>
        <fullName evidence="1">Uncharacterized protein</fullName>
    </submittedName>
</protein>
<comment type="caution">
    <text evidence="1">The sequence shown here is derived from an EMBL/GenBank/DDBJ whole genome shotgun (WGS) entry which is preliminary data.</text>
</comment>
<name>A0ACB7U6P7_DIOAL</name>
<keyword evidence="2" id="KW-1185">Reference proteome</keyword>
<reference evidence="2" key="1">
    <citation type="journal article" date="2022" name="Nat. Commun.">
        <title>Chromosome evolution and the genetic basis of agronomically important traits in greater yam.</title>
        <authorList>
            <person name="Bredeson J.V."/>
            <person name="Lyons J.B."/>
            <person name="Oniyinde I.O."/>
            <person name="Okereke N.R."/>
            <person name="Kolade O."/>
            <person name="Nnabue I."/>
            <person name="Nwadili C.O."/>
            <person name="Hribova E."/>
            <person name="Parker M."/>
            <person name="Nwogha J."/>
            <person name="Shu S."/>
            <person name="Carlson J."/>
            <person name="Kariba R."/>
            <person name="Muthemba S."/>
            <person name="Knop K."/>
            <person name="Barton G.J."/>
            <person name="Sherwood A.V."/>
            <person name="Lopez-Montes A."/>
            <person name="Asiedu R."/>
            <person name="Jamnadass R."/>
            <person name="Muchugi A."/>
            <person name="Goodstein D."/>
            <person name="Egesi C.N."/>
            <person name="Featherston J."/>
            <person name="Asfaw A."/>
            <person name="Simpson G.G."/>
            <person name="Dolezel J."/>
            <person name="Hendre P.S."/>
            <person name="Van Deynze A."/>
            <person name="Kumar P.L."/>
            <person name="Obidiegwu J.E."/>
            <person name="Bhattacharjee R."/>
            <person name="Rokhsar D.S."/>
        </authorList>
    </citation>
    <scope>NUCLEOTIDE SEQUENCE [LARGE SCALE GENOMIC DNA]</scope>
    <source>
        <strain evidence="2">cv. TDa95/00328</strain>
    </source>
</reference>
<evidence type="ECO:0000313" key="2">
    <source>
        <dbReference type="Proteomes" id="UP000827976"/>
    </source>
</evidence>
<accession>A0ACB7U6P7</accession>
<dbReference type="Proteomes" id="UP000827976">
    <property type="component" value="Chromosome 18"/>
</dbReference>